<keyword evidence="1" id="KW-0812">Transmembrane</keyword>
<feature type="transmembrane region" description="Helical" evidence="1">
    <location>
        <begin position="200"/>
        <end position="218"/>
    </location>
</feature>
<feature type="transmembrane region" description="Helical" evidence="1">
    <location>
        <begin position="67"/>
        <end position="92"/>
    </location>
</feature>
<dbReference type="EMBL" id="CP019937">
    <property type="protein sequence ID" value="ARO15677.1"/>
    <property type="molecule type" value="Genomic_DNA"/>
</dbReference>
<proteinExistence type="predicted"/>
<feature type="transmembrane region" description="Helical" evidence="1">
    <location>
        <begin position="26"/>
        <end position="47"/>
    </location>
</feature>
<keyword evidence="1" id="KW-1133">Transmembrane helix</keyword>
<feature type="transmembrane region" description="Helical" evidence="1">
    <location>
        <begin position="123"/>
        <end position="148"/>
    </location>
</feature>
<protein>
    <submittedName>
        <fullName evidence="2">Uncharacterized protein</fullName>
    </submittedName>
</protein>
<dbReference type="AlphaFoldDB" id="A0A1W6P303"/>
<evidence type="ECO:0000313" key="2">
    <source>
        <dbReference type="EMBL" id="ARO15677.1"/>
    </source>
</evidence>
<gene>
    <name evidence="2" type="ORF">BVG79_02337</name>
</gene>
<accession>A0A1W6P303</accession>
<dbReference type="KEGG" id="kro:BVG79_02337"/>
<evidence type="ECO:0000313" key="3">
    <source>
        <dbReference type="Proteomes" id="UP000242447"/>
    </source>
</evidence>
<reference evidence="2 3" key="1">
    <citation type="submission" date="2017-02" db="EMBL/GenBank/DDBJ databases">
        <title>Ketogulonicigenium robustum SPU B003 Genome sequencing and assembly.</title>
        <authorList>
            <person name="Li Y."/>
            <person name="Liu L."/>
            <person name="Wang C."/>
            <person name="Zhang M."/>
            <person name="Zhang T."/>
            <person name="Zhang Y."/>
        </authorList>
    </citation>
    <scope>NUCLEOTIDE SEQUENCE [LARGE SCALE GENOMIC DNA]</scope>
    <source>
        <strain evidence="2 3">SPU_B003</strain>
    </source>
</reference>
<feature type="transmembrane region" description="Helical" evidence="1">
    <location>
        <begin position="154"/>
        <end position="179"/>
    </location>
</feature>
<name>A0A1W6P303_9RHOB</name>
<feature type="transmembrane region" description="Helical" evidence="1">
    <location>
        <begin position="224"/>
        <end position="257"/>
    </location>
</feature>
<keyword evidence="1" id="KW-0472">Membrane</keyword>
<keyword evidence="3" id="KW-1185">Reference proteome</keyword>
<dbReference type="STRING" id="92947.BVG79_02337"/>
<sequence>MAMDAGFSRQIMKQSIGLMTRNWKQALAVSVGPIVIGVVAVFALMYASGLDIGTLAQLSRGNADAAAVPALASLALLAALAVVVAISAWIAVAWHRFILREEYPGLLPSVQGKLLGSYVLRTMVMSLVLVLVIFVANLFVGLIMAGLATFLPGLLVGSLGGFVLGLIFTWVWLRIGLVLPAAAVGQKMSMLESWRITKPLAEQVLVISAMFMAINIALELVLSLFAGFAIFSLVISLCTAWFMMMLGLCLPTTLYGVMIEGRELPRD</sequence>
<dbReference type="OrthoDB" id="7704812at2"/>
<organism evidence="2 3">
    <name type="scientific">Ketogulonicigenium robustum</name>
    <dbReference type="NCBI Taxonomy" id="92947"/>
    <lineage>
        <taxon>Bacteria</taxon>
        <taxon>Pseudomonadati</taxon>
        <taxon>Pseudomonadota</taxon>
        <taxon>Alphaproteobacteria</taxon>
        <taxon>Rhodobacterales</taxon>
        <taxon>Roseobacteraceae</taxon>
        <taxon>Ketogulonicigenium</taxon>
    </lineage>
</organism>
<evidence type="ECO:0000256" key="1">
    <source>
        <dbReference type="SAM" id="Phobius"/>
    </source>
</evidence>
<dbReference type="Proteomes" id="UP000242447">
    <property type="component" value="Chromosome"/>
</dbReference>